<protein>
    <submittedName>
        <fullName evidence="2">DUF63 family protein</fullName>
    </submittedName>
</protein>
<keyword evidence="1" id="KW-0812">Transmembrane</keyword>
<dbReference type="Proteomes" id="UP001596445">
    <property type="component" value="Unassembled WGS sequence"/>
</dbReference>
<evidence type="ECO:0000256" key="1">
    <source>
        <dbReference type="SAM" id="Phobius"/>
    </source>
</evidence>
<evidence type="ECO:0000313" key="2">
    <source>
        <dbReference type="EMBL" id="MFC7056901.1"/>
    </source>
</evidence>
<comment type="caution">
    <text evidence="2">The sequence shown here is derived from an EMBL/GenBank/DDBJ whole genome shotgun (WGS) entry which is preliminary data.</text>
</comment>
<dbReference type="EMBL" id="JBHSZI010000001">
    <property type="protein sequence ID" value="MFC7056901.1"/>
    <property type="molecule type" value="Genomic_DNA"/>
</dbReference>
<accession>A0ABD5VUR5</accession>
<name>A0ABD5VUR5_9EURY</name>
<dbReference type="PANTHER" id="PTHR40700">
    <property type="entry name" value="HYPOTHETICAL MEMBRANE PROTEIN, CONSERVED, DUF63 FAMILY"/>
    <property type="match status" value="1"/>
</dbReference>
<feature type="transmembrane region" description="Helical" evidence="1">
    <location>
        <begin position="37"/>
        <end position="57"/>
    </location>
</feature>
<organism evidence="2 3">
    <name type="scientific">Halovenus salina</name>
    <dbReference type="NCBI Taxonomy" id="1510225"/>
    <lineage>
        <taxon>Archaea</taxon>
        <taxon>Methanobacteriati</taxon>
        <taxon>Methanobacteriota</taxon>
        <taxon>Stenosarchaea group</taxon>
        <taxon>Halobacteria</taxon>
        <taxon>Halobacteriales</taxon>
        <taxon>Haloarculaceae</taxon>
        <taxon>Halovenus</taxon>
    </lineage>
</organism>
<dbReference type="InterPro" id="IPR002749">
    <property type="entry name" value="DUF63"/>
</dbReference>
<gene>
    <name evidence="2" type="ORF">ACFQQG_00295</name>
</gene>
<feature type="transmembrane region" description="Helical" evidence="1">
    <location>
        <begin position="6"/>
        <end position="25"/>
    </location>
</feature>
<keyword evidence="1" id="KW-1133">Transmembrane helix</keyword>
<keyword evidence="3" id="KW-1185">Reference proteome</keyword>
<reference evidence="2 3" key="1">
    <citation type="journal article" date="2019" name="Int. J. Syst. Evol. Microbiol.">
        <title>The Global Catalogue of Microorganisms (GCM) 10K type strain sequencing project: providing services to taxonomists for standard genome sequencing and annotation.</title>
        <authorList>
            <consortium name="The Broad Institute Genomics Platform"/>
            <consortium name="The Broad Institute Genome Sequencing Center for Infectious Disease"/>
            <person name="Wu L."/>
            <person name="Ma J."/>
        </authorList>
    </citation>
    <scope>NUCLEOTIDE SEQUENCE [LARGE SCALE GENOMIC DNA]</scope>
    <source>
        <strain evidence="2 3">JCM 30072</strain>
    </source>
</reference>
<dbReference type="PANTHER" id="PTHR40700:SF1">
    <property type="entry name" value="DUF63 DOMAIN-CONTAINING PROTEIN"/>
    <property type="match status" value="1"/>
</dbReference>
<feature type="transmembrane region" description="Helical" evidence="1">
    <location>
        <begin position="119"/>
        <end position="141"/>
    </location>
</feature>
<sequence>MEPIWPAFGLIVSLVLTAVVYFVIGAWRTYIIARARYVGALVVFAHMFDGVTTAIGVDVLGAGERSQVPRRVMDFAADLPTADLLGEGWLFVVFKVFLASAIVAYFSADLTEHESQTNLLFAFVTALGLGPAVHNFFLFILSP</sequence>
<keyword evidence="1" id="KW-0472">Membrane</keyword>
<dbReference type="RefSeq" id="WP_382183590.1">
    <property type="nucleotide sequence ID" value="NZ_JBHSZI010000001.1"/>
</dbReference>
<proteinExistence type="predicted"/>
<evidence type="ECO:0000313" key="3">
    <source>
        <dbReference type="Proteomes" id="UP001596445"/>
    </source>
</evidence>
<dbReference type="Pfam" id="PF01889">
    <property type="entry name" value="DUF63"/>
    <property type="match status" value="1"/>
</dbReference>
<dbReference type="AlphaFoldDB" id="A0ABD5VUR5"/>
<feature type="transmembrane region" description="Helical" evidence="1">
    <location>
        <begin position="88"/>
        <end position="107"/>
    </location>
</feature>